<dbReference type="SMART" id="SM00054">
    <property type="entry name" value="EFh"/>
    <property type="match status" value="4"/>
</dbReference>
<dbReference type="Proteomes" id="UP001642409">
    <property type="component" value="Unassembled WGS sequence"/>
</dbReference>
<dbReference type="EMBL" id="CAXDID020000127">
    <property type="protein sequence ID" value="CAL6034034.1"/>
    <property type="molecule type" value="Genomic_DNA"/>
</dbReference>
<evidence type="ECO:0000313" key="4">
    <source>
        <dbReference type="Proteomes" id="UP001642409"/>
    </source>
</evidence>
<feature type="domain" description="EF-hand" evidence="1">
    <location>
        <begin position="41"/>
        <end position="76"/>
    </location>
</feature>
<evidence type="ECO:0000313" key="3">
    <source>
        <dbReference type="EMBL" id="CAL6034034.1"/>
    </source>
</evidence>
<reference evidence="3 4" key="2">
    <citation type="submission" date="2024-07" db="EMBL/GenBank/DDBJ databases">
        <authorList>
            <person name="Akdeniz Z."/>
        </authorList>
    </citation>
    <scope>NUCLEOTIDE SEQUENCE [LARGE SCALE GENOMIC DNA]</scope>
</reference>
<dbReference type="AlphaFoldDB" id="A0AA86RD21"/>
<dbReference type="GO" id="GO:0005509">
    <property type="term" value="F:calcium ion binding"/>
    <property type="evidence" value="ECO:0007669"/>
    <property type="project" value="InterPro"/>
</dbReference>
<sequence>MHKVEEKHYKELFDSIDINKSGKITTGQFLSHMNNKSANNLNIHDIKAMIDIIDPNSDGYLDLQQFMQFKYVLHTANPKDTSSILFYAADTNFSGKIDKKELKIIFQKLNVEISDFELIQIFAMVADKSGEITFDGFRQISTLISE</sequence>
<organism evidence="2">
    <name type="scientific">Hexamita inflata</name>
    <dbReference type="NCBI Taxonomy" id="28002"/>
    <lineage>
        <taxon>Eukaryota</taxon>
        <taxon>Metamonada</taxon>
        <taxon>Diplomonadida</taxon>
        <taxon>Hexamitidae</taxon>
        <taxon>Hexamitinae</taxon>
        <taxon>Hexamita</taxon>
    </lineage>
</organism>
<proteinExistence type="predicted"/>
<dbReference type="Pfam" id="PF13499">
    <property type="entry name" value="EF-hand_7"/>
    <property type="match status" value="1"/>
</dbReference>
<keyword evidence="4" id="KW-1185">Reference proteome</keyword>
<feature type="domain" description="EF-hand" evidence="1">
    <location>
        <begin position="77"/>
        <end position="112"/>
    </location>
</feature>
<dbReference type="EMBL" id="CATOUU010001084">
    <property type="protein sequence ID" value="CAI9970892.1"/>
    <property type="molecule type" value="Genomic_DNA"/>
</dbReference>
<name>A0AA86RD21_9EUKA</name>
<comment type="caution">
    <text evidence="2">The sequence shown here is derived from an EMBL/GenBank/DDBJ whole genome shotgun (WGS) entry which is preliminary data.</text>
</comment>
<feature type="domain" description="EF-hand" evidence="1">
    <location>
        <begin position="4"/>
        <end position="39"/>
    </location>
</feature>
<dbReference type="PROSITE" id="PS50222">
    <property type="entry name" value="EF_HAND_2"/>
    <property type="match status" value="3"/>
</dbReference>
<dbReference type="Gene3D" id="1.10.238.10">
    <property type="entry name" value="EF-hand"/>
    <property type="match status" value="2"/>
</dbReference>
<dbReference type="InterPro" id="IPR011992">
    <property type="entry name" value="EF-hand-dom_pair"/>
</dbReference>
<dbReference type="Pfam" id="PF13202">
    <property type="entry name" value="EF-hand_5"/>
    <property type="match status" value="1"/>
</dbReference>
<evidence type="ECO:0000259" key="1">
    <source>
        <dbReference type="PROSITE" id="PS50222"/>
    </source>
</evidence>
<dbReference type="InterPro" id="IPR002048">
    <property type="entry name" value="EF_hand_dom"/>
</dbReference>
<gene>
    <name evidence="3" type="ORF">HINF_LOCUS35256</name>
    <name evidence="2" type="ORF">HINF_LOCUS58537</name>
</gene>
<accession>A0AA86RD21</accession>
<protein>
    <submittedName>
        <fullName evidence="2">EF hand domain-containing protein</fullName>
    </submittedName>
    <submittedName>
        <fullName evidence="3">EF_hand domain-containing protein</fullName>
    </submittedName>
</protein>
<reference evidence="2" key="1">
    <citation type="submission" date="2023-06" db="EMBL/GenBank/DDBJ databases">
        <authorList>
            <person name="Kurt Z."/>
        </authorList>
    </citation>
    <scope>NUCLEOTIDE SEQUENCE</scope>
</reference>
<evidence type="ECO:0000313" key="2">
    <source>
        <dbReference type="EMBL" id="CAI9970892.1"/>
    </source>
</evidence>
<dbReference type="SUPFAM" id="SSF47473">
    <property type="entry name" value="EF-hand"/>
    <property type="match status" value="1"/>
</dbReference>